<name>A0AAW2CWW9_9ROSI</name>
<dbReference type="Gene3D" id="3.30.70.2330">
    <property type="match status" value="1"/>
</dbReference>
<dbReference type="InterPro" id="IPR014905">
    <property type="entry name" value="HIRAN"/>
</dbReference>
<evidence type="ECO:0000313" key="4">
    <source>
        <dbReference type="EMBL" id="KAL0001982.1"/>
    </source>
</evidence>
<gene>
    <name evidence="4" type="ORF">SO802_015763</name>
</gene>
<proteinExistence type="predicted"/>
<dbReference type="Proteomes" id="UP001459277">
    <property type="component" value="Unassembled WGS sequence"/>
</dbReference>
<evidence type="ECO:0000256" key="1">
    <source>
        <dbReference type="ARBA" id="ARBA00022723"/>
    </source>
</evidence>
<feature type="domain" description="HIRAN" evidence="3">
    <location>
        <begin position="42"/>
        <end position="80"/>
    </location>
</feature>
<evidence type="ECO:0000259" key="3">
    <source>
        <dbReference type="Pfam" id="PF08797"/>
    </source>
</evidence>
<organism evidence="4 5">
    <name type="scientific">Lithocarpus litseifolius</name>
    <dbReference type="NCBI Taxonomy" id="425828"/>
    <lineage>
        <taxon>Eukaryota</taxon>
        <taxon>Viridiplantae</taxon>
        <taxon>Streptophyta</taxon>
        <taxon>Embryophyta</taxon>
        <taxon>Tracheophyta</taxon>
        <taxon>Spermatophyta</taxon>
        <taxon>Magnoliopsida</taxon>
        <taxon>eudicotyledons</taxon>
        <taxon>Gunneridae</taxon>
        <taxon>Pentapetalae</taxon>
        <taxon>rosids</taxon>
        <taxon>fabids</taxon>
        <taxon>Fagales</taxon>
        <taxon>Fagaceae</taxon>
        <taxon>Lithocarpus</taxon>
    </lineage>
</organism>
<dbReference type="GO" id="GO:0016818">
    <property type="term" value="F:hydrolase activity, acting on acid anhydrides, in phosphorus-containing anhydrides"/>
    <property type="evidence" value="ECO:0007669"/>
    <property type="project" value="InterPro"/>
</dbReference>
<comment type="caution">
    <text evidence="4">The sequence shown here is derived from an EMBL/GenBank/DDBJ whole genome shotgun (WGS) entry which is preliminary data.</text>
</comment>
<evidence type="ECO:0000313" key="5">
    <source>
        <dbReference type="Proteomes" id="UP001459277"/>
    </source>
</evidence>
<dbReference type="EMBL" id="JAZDWU010000005">
    <property type="protein sequence ID" value="KAL0001982.1"/>
    <property type="molecule type" value="Genomic_DNA"/>
</dbReference>
<accession>A0AAW2CWW9</accession>
<reference evidence="4 5" key="1">
    <citation type="submission" date="2024-01" db="EMBL/GenBank/DDBJ databases">
        <title>A telomere-to-telomere, gap-free genome of sweet tea (Lithocarpus litseifolius).</title>
        <authorList>
            <person name="Zhou J."/>
        </authorList>
    </citation>
    <scope>NUCLEOTIDE SEQUENCE [LARGE SCALE GENOMIC DNA]</scope>
    <source>
        <strain evidence="4">Zhou-2022a</strain>
        <tissue evidence="4">Leaf</tissue>
    </source>
</reference>
<evidence type="ECO:0000256" key="2">
    <source>
        <dbReference type="ARBA" id="ARBA00022801"/>
    </source>
</evidence>
<dbReference type="GO" id="GO:0003676">
    <property type="term" value="F:nucleic acid binding"/>
    <property type="evidence" value="ECO:0007669"/>
    <property type="project" value="InterPro"/>
</dbReference>
<keyword evidence="2" id="KW-0378">Hydrolase</keyword>
<dbReference type="GO" id="GO:0008270">
    <property type="term" value="F:zinc ion binding"/>
    <property type="evidence" value="ECO:0007669"/>
    <property type="project" value="InterPro"/>
</dbReference>
<keyword evidence="1" id="KW-0479">Metal-binding</keyword>
<dbReference type="Pfam" id="PF08797">
    <property type="entry name" value="HIRAN"/>
    <property type="match status" value="1"/>
</dbReference>
<dbReference type="AlphaFoldDB" id="A0AAW2CWW9"/>
<sequence length="146" mass="16294">MEDEVDPVSLFLSLEQWQDPDEFSLLQDFPPSQPPPETFMVGFIIANIVGIQYYSGTISGREMVGLVREPLNTYDPNAIKQVVSVLDLIEEVAGSLVSFSVLLLWLISICRRIWSIWTARQPAVVGNGHKNKVPLAILAMARTISH</sequence>
<keyword evidence="5" id="KW-1185">Reference proteome</keyword>
<protein>
    <recommendedName>
        <fullName evidence="3">HIRAN domain-containing protein</fullName>
    </recommendedName>
</protein>